<protein>
    <recommendedName>
        <fullName evidence="3">DoxX family protein</fullName>
    </recommendedName>
</protein>
<dbReference type="EMBL" id="JAVREN010000008">
    <property type="protein sequence ID" value="MDT0306937.1"/>
    <property type="molecule type" value="Genomic_DNA"/>
</dbReference>
<sequence length="129" mass="13664">MPRLPRIRSRHLTPLALAGLLGAAGTLHFRAPKYYDALIPEALPFGPRPWTYLSGAAELACAAAVAVPATRRAGGLAAAGLFAAVFPGNLKMARDWRGRGVVARGVAYGRLPLQAPLIAWALKVSRDAR</sequence>
<dbReference type="Proteomes" id="UP001183388">
    <property type="component" value="Unassembled WGS sequence"/>
</dbReference>
<dbReference type="RefSeq" id="WP_311629876.1">
    <property type="nucleotide sequence ID" value="NZ_JAVREN010000008.1"/>
</dbReference>
<comment type="caution">
    <text evidence="1">The sequence shown here is derived from an EMBL/GenBank/DDBJ whole genome shotgun (WGS) entry which is preliminary data.</text>
</comment>
<accession>A0ABU2L6E9</accession>
<gene>
    <name evidence="1" type="ORF">RM780_08165</name>
</gene>
<keyword evidence="2" id="KW-1185">Reference proteome</keyword>
<evidence type="ECO:0000313" key="1">
    <source>
        <dbReference type="EMBL" id="MDT0306937.1"/>
    </source>
</evidence>
<name>A0ABU2L6E9_9ACTN</name>
<organism evidence="1 2">
    <name type="scientific">Streptomyces boetiae</name>
    <dbReference type="NCBI Taxonomy" id="3075541"/>
    <lineage>
        <taxon>Bacteria</taxon>
        <taxon>Bacillati</taxon>
        <taxon>Actinomycetota</taxon>
        <taxon>Actinomycetes</taxon>
        <taxon>Kitasatosporales</taxon>
        <taxon>Streptomycetaceae</taxon>
        <taxon>Streptomyces</taxon>
    </lineage>
</organism>
<reference evidence="2" key="1">
    <citation type="submission" date="2023-07" db="EMBL/GenBank/DDBJ databases">
        <title>30 novel species of actinomycetes from the DSMZ collection.</title>
        <authorList>
            <person name="Nouioui I."/>
        </authorList>
    </citation>
    <scope>NUCLEOTIDE SEQUENCE [LARGE SCALE GENOMIC DNA]</scope>
    <source>
        <strain evidence="2">DSM 44917</strain>
    </source>
</reference>
<dbReference type="PANTHER" id="PTHR36974:SF1">
    <property type="entry name" value="DOXX FAMILY MEMBRANE PROTEIN"/>
    <property type="match status" value="1"/>
</dbReference>
<proteinExistence type="predicted"/>
<evidence type="ECO:0000313" key="2">
    <source>
        <dbReference type="Proteomes" id="UP001183388"/>
    </source>
</evidence>
<evidence type="ECO:0008006" key="3">
    <source>
        <dbReference type="Google" id="ProtNLM"/>
    </source>
</evidence>
<dbReference type="PANTHER" id="PTHR36974">
    <property type="entry name" value="MEMBRANE PROTEIN-RELATED"/>
    <property type="match status" value="1"/>
</dbReference>